<dbReference type="Pfam" id="PF04819">
    <property type="entry name" value="DUF716"/>
    <property type="match status" value="1"/>
</dbReference>
<evidence type="ECO:0000313" key="7">
    <source>
        <dbReference type="EMBL" id="LAC27789.1"/>
    </source>
</evidence>
<dbReference type="PANTHER" id="PTHR16007">
    <property type="entry name" value="EPIDIDYMAL MEMBRANE PROTEIN E9-RELATED"/>
    <property type="match status" value="1"/>
</dbReference>
<evidence type="ECO:0000256" key="3">
    <source>
        <dbReference type="ARBA" id="ARBA00022692"/>
    </source>
</evidence>
<dbReference type="InterPro" id="IPR006904">
    <property type="entry name" value="DUF716"/>
</dbReference>
<protein>
    <submittedName>
        <fullName evidence="7">Transmembrane protein</fullName>
    </submittedName>
</protein>
<evidence type="ECO:0000256" key="1">
    <source>
        <dbReference type="ARBA" id="ARBA00004141"/>
    </source>
</evidence>
<dbReference type="EMBL" id="IACT01008677">
    <property type="protein sequence ID" value="LAC27789.1"/>
    <property type="molecule type" value="mRNA"/>
</dbReference>
<feature type="transmembrane region" description="Helical" evidence="6">
    <location>
        <begin position="126"/>
        <end position="144"/>
    </location>
</feature>
<feature type="transmembrane region" description="Helical" evidence="6">
    <location>
        <begin position="226"/>
        <end position="248"/>
    </location>
</feature>
<organism evidence="7">
    <name type="scientific">Hirondellea gigas</name>
    <dbReference type="NCBI Taxonomy" id="1518452"/>
    <lineage>
        <taxon>Eukaryota</taxon>
        <taxon>Metazoa</taxon>
        <taxon>Ecdysozoa</taxon>
        <taxon>Arthropoda</taxon>
        <taxon>Crustacea</taxon>
        <taxon>Multicrustacea</taxon>
        <taxon>Malacostraca</taxon>
        <taxon>Eumalacostraca</taxon>
        <taxon>Peracarida</taxon>
        <taxon>Amphipoda</taxon>
        <taxon>Amphilochidea</taxon>
        <taxon>Lysianassida</taxon>
        <taxon>Lysianassidira</taxon>
        <taxon>Lysianassoidea</taxon>
        <taxon>Lysianassidae</taxon>
        <taxon>Hirondellea</taxon>
    </lineage>
</organism>
<keyword evidence="4 6" id="KW-1133">Transmembrane helix</keyword>
<dbReference type="PANTHER" id="PTHR16007:SF15">
    <property type="entry name" value="TRANSMEMBRANE PROTEIN 45B"/>
    <property type="match status" value="1"/>
</dbReference>
<evidence type="ECO:0000256" key="4">
    <source>
        <dbReference type="ARBA" id="ARBA00022989"/>
    </source>
</evidence>
<feature type="transmembrane region" description="Helical" evidence="6">
    <location>
        <begin position="6"/>
        <end position="23"/>
    </location>
</feature>
<evidence type="ECO:0000256" key="6">
    <source>
        <dbReference type="SAM" id="Phobius"/>
    </source>
</evidence>
<name>A0A6A7GB76_9CRUS</name>
<reference evidence="7" key="1">
    <citation type="submission" date="2017-11" db="EMBL/GenBank/DDBJ databases">
        <title>The sensing device of the deep-sea amphipod.</title>
        <authorList>
            <person name="Kobayashi H."/>
            <person name="Nagahama T."/>
            <person name="Arai W."/>
            <person name="Sasagawa Y."/>
            <person name="Umeda M."/>
            <person name="Hayashi T."/>
            <person name="Nikaido I."/>
            <person name="Watanabe H."/>
            <person name="Oguri K."/>
            <person name="Kitazato H."/>
            <person name="Fujioka K."/>
            <person name="Kido Y."/>
            <person name="Takami H."/>
        </authorList>
    </citation>
    <scope>NUCLEOTIDE SEQUENCE</scope>
    <source>
        <tissue evidence="7">Whole body</tissue>
    </source>
</reference>
<dbReference type="GO" id="GO:0016020">
    <property type="term" value="C:membrane"/>
    <property type="evidence" value="ECO:0007669"/>
    <property type="project" value="UniProtKB-SubCell"/>
</dbReference>
<sequence>MGSFAGHILPGTIFLVMGIWSLYRQLERYFLHRKHVTLSTNGKEGSRPYRTCITFSSSCCPNFPAEETTIIIVTIIGSVGEFVTAFEGNGEFRIGNAQHITMYMFFNIAASISILRHYRYPLPADIEYICMSLAYFIEGLLFFYHLHGRPHMDVQVHIFLVYVTGFSTVAALVEMKYRHNVIPALARAYFTCLQGTWFYQVAFILYPPFGPTWDVNDHMQIMLTTLIYAWHYGAMLGLGLLLGFIAYFKVKVMSPSEVLKNLEMGRVGLRASRDASAALHGKCTDHCKYMIVSSDDEEV</sequence>
<evidence type="ECO:0000256" key="5">
    <source>
        <dbReference type="ARBA" id="ARBA00023136"/>
    </source>
</evidence>
<accession>A0A6A7GB76</accession>
<feature type="transmembrane region" description="Helical" evidence="6">
    <location>
        <begin position="185"/>
        <end position="206"/>
    </location>
</feature>
<dbReference type="AlphaFoldDB" id="A0A6A7GB76"/>
<dbReference type="InterPro" id="IPR042127">
    <property type="entry name" value="TMEM45"/>
</dbReference>
<proteinExistence type="evidence at transcript level"/>
<evidence type="ECO:0000256" key="2">
    <source>
        <dbReference type="ARBA" id="ARBA00006948"/>
    </source>
</evidence>
<keyword evidence="5 6" id="KW-0472">Membrane</keyword>
<comment type="similarity">
    <text evidence="2">Belongs to the TMEM45 family.</text>
</comment>
<keyword evidence="3 6" id="KW-0812">Transmembrane</keyword>
<comment type="subcellular location">
    <subcellularLocation>
        <location evidence="1">Membrane</location>
        <topology evidence="1">Multi-pass membrane protein</topology>
    </subcellularLocation>
</comment>
<feature type="transmembrane region" description="Helical" evidence="6">
    <location>
        <begin position="156"/>
        <end position="173"/>
    </location>
</feature>